<dbReference type="RefSeq" id="WP_182806899.1">
    <property type="nucleotide sequence ID" value="NZ_JACJFM010000001.1"/>
</dbReference>
<reference evidence="1 2" key="1">
    <citation type="submission" date="2020-08" db="EMBL/GenBank/DDBJ databases">
        <title>Oceanospirillum sp. nov. isolated from marine sediment.</title>
        <authorList>
            <person name="Ji X."/>
        </authorList>
    </citation>
    <scope>NUCLEOTIDE SEQUENCE [LARGE SCALE GENOMIC DNA]</scope>
    <source>
        <strain evidence="1 2">D5</strain>
    </source>
</reference>
<gene>
    <name evidence="1" type="ORF">H4O21_00710</name>
</gene>
<evidence type="ECO:0000313" key="2">
    <source>
        <dbReference type="Proteomes" id="UP000565262"/>
    </source>
</evidence>
<sequence>MNKFACQYKIVRFAPFVETEEFANVGIVLFCPARSQFEFRLTPTRFGRVTQFFHNMDKSVYKTIINTLSNEFKRTQKLLERKDSEYGKTVFAELTRIKGGVINFSDTRVLLTEDINKEVKRLFDYFVGRSFNTRDYRETQLEQRLRQTLKEMNLDKKYKKESLQTELVQVNMPFVHLDQGNTKGAIKLLAFDQSTTNLAVKHADLWFNQAEHLINSGTKPDDLLFTLDIASADNEPLINYLKKFRDRLENIGICTTESEDEQSIIDFALAH</sequence>
<organism evidence="1 2">
    <name type="scientific">Oceanospirillum sediminis</name>
    <dbReference type="NCBI Taxonomy" id="2760088"/>
    <lineage>
        <taxon>Bacteria</taxon>
        <taxon>Pseudomonadati</taxon>
        <taxon>Pseudomonadota</taxon>
        <taxon>Gammaproteobacteria</taxon>
        <taxon>Oceanospirillales</taxon>
        <taxon>Oceanospirillaceae</taxon>
        <taxon>Oceanospirillum</taxon>
    </lineage>
</organism>
<name>A0A839IKV7_9GAMM</name>
<comment type="caution">
    <text evidence="1">The sequence shown here is derived from an EMBL/GenBank/DDBJ whole genome shotgun (WGS) entry which is preliminary data.</text>
</comment>
<dbReference type="InterPro" id="IPR021398">
    <property type="entry name" value="DUF3037"/>
</dbReference>
<dbReference type="AlphaFoldDB" id="A0A839IKV7"/>
<proteinExistence type="predicted"/>
<protein>
    <submittedName>
        <fullName evidence="1">DUF3037 domain-containing protein</fullName>
    </submittedName>
</protein>
<keyword evidence="2" id="KW-1185">Reference proteome</keyword>
<dbReference type="EMBL" id="JACJFM010000001">
    <property type="protein sequence ID" value="MBB1485139.1"/>
    <property type="molecule type" value="Genomic_DNA"/>
</dbReference>
<evidence type="ECO:0000313" key="1">
    <source>
        <dbReference type="EMBL" id="MBB1485139.1"/>
    </source>
</evidence>
<dbReference type="Pfam" id="PF11236">
    <property type="entry name" value="DUF3037"/>
    <property type="match status" value="1"/>
</dbReference>
<accession>A0A839IKV7</accession>
<dbReference type="Proteomes" id="UP000565262">
    <property type="component" value="Unassembled WGS sequence"/>
</dbReference>